<dbReference type="RefSeq" id="WP_338736844.1">
    <property type="nucleotide sequence ID" value="NZ_CP146612.1"/>
</dbReference>
<reference evidence="1 2" key="1">
    <citation type="submission" date="2024-03" db="EMBL/GenBank/DDBJ databases">
        <title>A Dehalogenimonas Isolated from Estuarine Sediments Dihaloeliminates Chlorinated Alkanes.</title>
        <authorList>
            <person name="Yang Y."/>
            <person name="Wang H."/>
        </authorList>
    </citation>
    <scope>NUCLEOTIDE SEQUENCE [LARGE SCALE GENOMIC DNA]</scope>
    <source>
        <strain evidence="1 2">W</strain>
    </source>
</reference>
<dbReference type="Proteomes" id="UP001375370">
    <property type="component" value="Chromosome"/>
</dbReference>
<protein>
    <submittedName>
        <fullName evidence="1">Uncharacterized protein</fullName>
    </submittedName>
</protein>
<name>A0ABZ2J1G8_9CHLR</name>
<gene>
    <name evidence="1" type="ORF">V8247_05520</name>
</gene>
<sequence length="94" mass="10334">MTVEIIKDPQFEPVAEGVKPDAKHRVLLKKTKLPPGVTYRIYANRLGQIVLDPQVNIPASEAWLYADDEAITAVRRGLAAAVSGDIIKIDPDEL</sequence>
<dbReference type="EMBL" id="CP146612">
    <property type="protein sequence ID" value="WWX24727.1"/>
    <property type="molecule type" value="Genomic_DNA"/>
</dbReference>
<organism evidence="1 2">
    <name type="scientific">Candidatus Dehalogenimonas loeffleri</name>
    <dbReference type="NCBI Taxonomy" id="3127115"/>
    <lineage>
        <taxon>Bacteria</taxon>
        <taxon>Bacillati</taxon>
        <taxon>Chloroflexota</taxon>
        <taxon>Dehalococcoidia</taxon>
        <taxon>Dehalococcoidales</taxon>
        <taxon>Dehalococcoidaceae</taxon>
        <taxon>Dehalogenimonas</taxon>
    </lineage>
</organism>
<keyword evidence="2" id="KW-1185">Reference proteome</keyword>
<accession>A0ABZ2J1G8</accession>
<evidence type="ECO:0000313" key="1">
    <source>
        <dbReference type="EMBL" id="WWX24727.1"/>
    </source>
</evidence>
<proteinExistence type="predicted"/>
<evidence type="ECO:0000313" key="2">
    <source>
        <dbReference type="Proteomes" id="UP001375370"/>
    </source>
</evidence>